<accession>A0AAN9GBZ6</accession>
<keyword evidence="2" id="KW-0812">Transmembrane</keyword>
<dbReference type="Proteomes" id="UP001374579">
    <property type="component" value="Unassembled WGS sequence"/>
</dbReference>
<feature type="region of interest" description="Disordered" evidence="1">
    <location>
        <begin position="116"/>
        <end position="220"/>
    </location>
</feature>
<sequence length="220" mass="22659">MGNARGLILLLGTLLCLVLEIAEGAYCTSYSSSSVLSSYSTSQYCPFGCCGSGYYEYCCTVSVGIIIGCVIGGLVAIGVIITIVCCCVKQQSHGGRVVYPNPGLAVVSTGAHGQPAYNPYQPMPQQPMGGMLHQHPQPMGGMPQQPYQPMGGMPQQPPQNKTPNAPPPAYYSDPAYAAGENSNVPPNPPNSSVAAAGSSSQPPASSSAGQADGNNVNEKK</sequence>
<feature type="compositionally biased region" description="Low complexity" evidence="1">
    <location>
        <begin position="170"/>
        <end position="211"/>
    </location>
</feature>
<proteinExistence type="predicted"/>
<keyword evidence="3" id="KW-0732">Signal</keyword>
<name>A0AAN9GBZ6_9CAEN</name>
<dbReference type="EMBL" id="JBAMIC010000010">
    <property type="protein sequence ID" value="KAK7102736.1"/>
    <property type="molecule type" value="Genomic_DNA"/>
</dbReference>
<evidence type="ECO:0008006" key="6">
    <source>
        <dbReference type="Google" id="ProtNLM"/>
    </source>
</evidence>
<feature type="signal peptide" evidence="3">
    <location>
        <begin position="1"/>
        <end position="24"/>
    </location>
</feature>
<feature type="compositionally biased region" description="Low complexity" evidence="1">
    <location>
        <begin position="126"/>
        <end position="163"/>
    </location>
</feature>
<evidence type="ECO:0000256" key="1">
    <source>
        <dbReference type="SAM" id="MobiDB-lite"/>
    </source>
</evidence>
<organism evidence="4 5">
    <name type="scientific">Littorina saxatilis</name>
    <dbReference type="NCBI Taxonomy" id="31220"/>
    <lineage>
        <taxon>Eukaryota</taxon>
        <taxon>Metazoa</taxon>
        <taxon>Spiralia</taxon>
        <taxon>Lophotrochozoa</taxon>
        <taxon>Mollusca</taxon>
        <taxon>Gastropoda</taxon>
        <taxon>Caenogastropoda</taxon>
        <taxon>Littorinimorpha</taxon>
        <taxon>Littorinoidea</taxon>
        <taxon>Littorinidae</taxon>
        <taxon>Littorina</taxon>
    </lineage>
</organism>
<evidence type="ECO:0000313" key="5">
    <source>
        <dbReference type="Proteomes" id="UP001374579"/>
    </source>
</evidence>
<gene>
    <name evidence="4" type="ORF">V1264_020917</name>
</gene>
<evidence type="ECO:0000313" key="4">
    <source>
        <dbReference type="EMBL" id="KAK7102736.1"/>
    </source>
</evidence>
<feature type="chain" id="PRO_5042990693" description="Cysteine and tyrosine-rich protein 1" evidence="3">
    <location>
        <begin position="25"/>
        <end position="220"/>
    </location>
</feature>
<dbReference type="AlphaFoldDB" id="A0AAN9GBZ6"/>
<keyword evidence="5" id="KW-1185">Reference proteome</keyword>
<feature type="transmembrane region" description="Helical" evidence="2">
    <location>
        <begin position="63"/>
        <end position="88"/>
    </location>
</feature>
<reference evidence="4 5" key="1">
    <citation type="submission" date="2024-02" db="EMBL/GenBank/DDBJ databases">
        <title>Chromosome-scale genome assembly of the rough periwinkle Littorina saxatilis.</title>
        <authorList>
            <person name="De Jode A."/>
            <person name="Faria R."/>
            <person name="Formenti G."/>
            <person name="Sims Y."/>
            <person name="Smith T.P."/>
            <person name="Tracey A."/>
            <person name="Wood J.M.D."/>
            <person name="Zagrodzka Z.B."/>
            <person name="Johannesson K."/>
            <person name="Butlin R.K."/>
            <person name="Leder E.H."/>
        </authorList>
    </citation>
    <scope>NUCLEOTIDE SEQUENCE [LARGE SCALE GENOMIC DNA]</scope>
    <source>
        <strain evidence="4">Snail1</strain>
        <tissue evidence="4">Muscle</tissue>
    </source>
</reference>
<comment type="caution">
    <text evidence="4">The sequence shown here is derived from an EMBL/GenBank/DDBJ whole genome shotgun (WGS) entry which is preliminary data.</text>
</comment>
<evidence type="ECO:0000256" key="2">
    <source>
        <dbReference type="SAM" id="Phobius"/>
    </source>
</evidence>
<protein>
    <recommendedName>
        <fullName evidence="6">Cysteine and tyrosine-rich protein 1</fullName>
    </recommendedName>
</protein>
<keyword evidence="2" id="KW-1133">Transmembrane helix</keyword>
<evidence type="ECO:0000256" key="3">
    <source>
        <dbReference type="SAM" id="SignalP"/>
    </source>
</evidence>
<keyword evidence="2" id="KW-0472">Membrane</keyword>